<comment type="function">
    <text evidence="14">Protein covalently attached to the 5' extremity of the genomic and subgenomic RNAs. It may serve as a primer for the replicase.</text>
</comment>
<reference evidence="19 20" key="1">
    <citation type="journal article" date="2008" name="J. Virol.">
        <title>Genomic analysis of closely related astroviruses.</title>
        <authorList>
            <person name="Strain E."/>
            <person name="Kelley L.A."/>
            <person name="Schultz-Cherry S."/>
            <person name="Muse S.V."/>
            <person name="Koci M.D."/>
        </authorList>
    </citation>
    <scope>NUCLEOTIDE SEQUENCE [LARGE SCALE GENOMIC DNA]</scope>
    <source>
        <strain evidence="19">TAstV/AK/98</strain>
    </source>
</reference>
<comment type="subunit">
    <text evidence="2">Monomer.</text>
</comment>
<dbReference type="EMBL" id="EU143843">
    <property type="protein sequence ID" value="ABX46564.1"/>
    <property type="molecule type" value="Genomic_RNA"/>
</dbReference>
<proteinExistence type="predicted"/>
<dbReference type="GO" id="GO:0033644">
    <property type="term" value="C:host cell membrane"/>
    <property type="evidence" value="ECO:0007669"/>
    <property type="project" value="UniProtKB-SubCell"/>
</dbReference>
<keyword evidence="11" id="KW-0693">Viral RNA replication</keyword>
<dbReference type="InterPro" id="IPR045836">
    <property type="entry name" value="Astro_VPg"/>
</dbReference>
<keyword evidence="17" id="KW-0175">Coiled coil</keyword>
<name>B2XS65_9VIRU</name>
<evidence type="ECO:0000256" key="15">
    <source>
        <dbReference type="ARBA" id="ARBA00045910"/>
    </source>
</evidence>
<evidence type="ECO:0000256" key="13">
    <source>
        <dbReference type="ARBA" id="ARBA00023136"/>
    </source>
</evidence>
<evidence type="ECO:0000256" key="4">
    <source>
        <dbReference type="ARBA" id="ARBA00022553"/>
    </source>
</evidence>
<dbReference type="Proteomes" id="UP000158335">
    <property type="component" value="Genome"/>
</dbReference>
<feature type="transmembrane region" description="Helical" evidence="18">
    <location>
        <begin position="442"/>
        <end position="466"/>
    </location>
</feature>
<dbReference type="InterPro" id="IPR043504">
    <property type="entry name" value="Peptidase_S1_PA_chymotrypsin"/>
</dbReference>
<evidence type="ECO:0000256" key="2">
    <source>
        <dbReference type="ARBA" id="ARBA00011245"/>
    </source>
</evidence>
<evidence type="ECO:0000256" key="18">
    <source>
        <dbReference type="SAM" id="Phobius"/>
    </source>
</evidence>
<keyword evidence="4" id="KW-0597">Phosphoprotein</keyword>
<evidence type="ECO:0000256" key="5">
    <source>
        <dbReference type="ARBA" id="ARBA00022670"/>
    </source>
</evidence>
<evidence type="ECO:0000256" key="16">
    <source>
        <dbReference type="ARBA" id="ARBA00047383"/>
    </source>
</evidence>
<keyword evidence="13 18" id="KW-0472">Membrane</keyword>
<feature type="coiled-coil region" evidence="17">
    <location>
        <begin position="761"/>
        <end position="788"/>
    </location>
</feature>
<feature type="transmembrane region" description="Helical" evidence="18">
    <location>
        <begin position="478"/>
        <end position="501"/>
    </location>
</feature>
<organism evidence="19 20">
    <name type="scientific">Avastrovirus 3</name>
    <dbReference type="NCBI Taxonomy" id="1239439"/>
    <lineage>
        <taxon>Viruses</taxon>
        <taxon>Riboviria</taxon>
        <taxon>Orthornavirae</taxon>
        <taxon>Pisuviricota</taxon>
        <taxon>Stelpaviricetes</taxon>
        <taxon>Stellavirales</taxon>
        <taxon>Astroviridae</taxon>
        <taxon>Avastrovirus</taxon>
        <taxon>Avastrovirus intestini</taxon>
    </lineage>
</organism>
<dbReference type="GO" id="GO:0075523">
    <property type="term" value="P:viral translational frameshifting"/>
    <property type="evidence" value="ECO:0007669"/>
    <property type="project" value="UniProtKB-KW"/>
</dbReference>
<keyword evidence="10" id="KW-1043">Host membrane</keyword>
<evidence type="ECO:0000256" key="17">
    <source>
        <dbReference type="SAM" id="Coils"/>
    </source>
</evidence>
<accession>B2XS65</accession>
<keyword evidence="3" id="KW-0191">Covalent protein-RNA linkage</keyword>
<evidence type="ECO:0000256" key="11">
    <source>
        <dbReference type="ARBA" id="ARBA00022953"/>
    </source>
</evidence>
<dbReference type="GO" id="GO:0008236">
    <property type="term" value="F:serine-type peptidase activity"/>
    <property type="evidence" value="ECO:0007669"/>
    <property type="project" value="UniProtKB-KW"/>
</dbReference>
<dbReference type="Pfam" id="PF19416">
    <property type="entry name" value="Astro_VPg"/>
    <property type="match status" value="1"/>
</dbReference>
<dbReference type="SUPFAM" id="SSF50494">
    <property type="entry name" value="Trypsin-like serine proteases"/>
    <property type="match status" value="1"/>
</dbReference>
<comment type="function">
    <text evidence="15">Responsible for the cleavage of the polyprotein into functional products.</text>
</comment>
<keyword evidence="6 18" id="KW-0812">Transmembrane</keyword>
<keyword evidence="12 18" id="KW-1133">Transmembrane helix</keyword>
<evidence type="ECO:0000256" key="14">
    <source>
        <dbReference type="ARBA" id="ARBA00045606"/>
    </source>
</evidence>
<evidence type="ECO:0000256" key="1">
    <source>
        <dbReference type="ARBA" id="ARBA00004301"/>
    </source>
</evidence>
<comment type="subcellular location">
    <subcellularLocation>
        <location evidence="1">Host membrane</location>
        <topology evidence="1">Multi-pass membrane protein</topology>
    </subcellularLocation>
</comment>
<sequence length="1125" mass="128269">MAQAGRGSDAFASLDQRRERQEEQAQTGLDKVFFFQGVVELFNRMKIAYGRTPAWTALMKCNAIYLKDFKTAIGVEGTRYGLFFAEEVTKPTWSPDIGANLMTLGEKACIDAQNAKYERLQASLKTTSALVHQVMEKTREAKENLEKANKIQDQLDKVVESNKTLHRRIQEKNREKMQEYMVRLHNTQKDRDDWVQRCSRLEQENVNLQKRLKEKENALISVGWDLLGWIVISVLVFGLISLADAQNLTPPAKIVITPGQAEFMDLAKLEKIQIRKYRLESCELPPEKGCVLYKDYLTTRSVSFLELMAKCSKPDWISESSYNETTLMEECIQIFGAEWCEGKLVDLVPRKCSEQHILVNFMEQIEKTREVVTLIYGKVMSYRLDMWITSIFSLVLAGNKEKLFKMAPFILVAWFLRIPVFLTCVAVNIFPLVSLPFILFQIFMPQFVLINAFLLWLTLTLTAFYWNEGPKILMEVSYALVYTIGFVLWSLGLAVGVTLKLTMVHQILMFCVVVATICGTRFACATITVQHPDGTTTKYTRVGKLKTNVVNQCKKMVTTLQTRGVIPATPAKTASIVIVEGKNGTGVGFRFMNYILTAEHVVQGSDIATLKNGSVSVKSKVIKTIPIFESVDNVAVLKLPPELNGVKPIKLAKKVQSDYLTLTAYDPNFQHAVTYTGWCIVDGNWLNNSFDTKFGNSGAPYCDHDGRLVGIHLGTQGVLSQGIVIVDALKNTFQLADQCRPQNFDMDEFLEKVIAGTKVSHAAILKELEELREEVQFLKRKCVTYDDYWLCQTIFGQAKGKTKKTVRGRKHLVTKRALSKGHFMKMRMLTDEEYQNMIEKGFSAEEIREAVNELREQAWLNYCIDNDIDDEGEDDWYDDMVETDRVNQEIDEAIERAMEDRGEFYQKKSRLTFVEQAMMHLIQVSKERSQTAKLEVQKENEEQLKNMFERCVTDENTPEGTTSVAVLSTEEDVRLVEGKIIDFSKAKNIPVDGEIKREIIPGTKCTEISTGPENKKNILKKKDTHMTEGKVETKTSQQPVDVKDDKPVALEQRKPRACKWCGSSQKHDYRECRFQREKRFCVYCAAMHSMFEGHIRSIECANCKKSFPGIEKLEDHVVSGECQKN</sequence>
<feature type="transmembrane region" description="Helical" evidence="18">
    <location>
        <begin position="507"/>
        <end position="529"/>
    </location>
</feature>
<feature type="transmembrane region" description="Helical" evidence="18">
    <location>
        <begin position="380"/>
        <end position="397"/>
    </location>
</feature>
<protein>
    <submittedName>
        <fullName evidence="19">Non-structural polyprotein</fullName>
    </submittedName>
</protein>
<dbReference type="InterPro" id="IPR009003">
    <property type="entry name" value="Peptidase_S1_PA"/>
</dbReference>
<evidence type="ECO:0000313" key="20">
    <source>
        <dbReference type="Proteomes" id="UP000158335"/>
    </source>
</evidence>
<keyword evidence="9" id="KW-0720">Serine protease</keyword>
<comment type="catalytic activity">
    <reaction evidence="16">
        <text>RNA(n) + a ribonucleoside 5'-triphosphate = RNA(n+1) + diphosphate</text>
        <dbReference type="Rhea" id="RHEA:21248"/>
        <dbReference type="Rhea" id="RHEA-COMP:14527"/>
        <dbReference type="Rhea" id="RHEA-COMP:17342"/>
        <dbReference type="ChEBI" id="CHEBI:33019"/>
        <dbReference type="ChEBI" id="CHEBI:61557"/>
        <dbReference type="ChEBI" id="CHEBI:140395"/>
    </reaction>
</comment>
<dbReference type="Pfam" id="PF13365">
    <property type="entry name" value="Trypsin_2"/>
    <property type="match status" value="1"/>
</dbReference>
<evidence type="ECO:0000256" key="7">
    <source>
        <dbReference type="ARBA" id="ARBA00022758"/>
    </source>
</evidence>
<dbReference type="Gene3D" id="2.40.10.10">
    <property type="entry name" value="Trypsin-like serine proteases"/>
    <property type="match status" value="2"/>
</dbReference>
<keyword evidence="8" id="KW-0378">Hydrolase</keyword>
<evidence type="ECO:0000256" key="8">
    <source>
        <dbReference type="ARBA" id="ARBA00022801"/>
    </source>
</evidence>
<evidence type="ECO:0000313" key="19">
    <source>
        <dbReference type="EMBL" id="ABX46564.1"/>
    </source>
</evidence>
<feature type="transmembrane region" description="Helical" evidence="18">
    <location>
        <begin position="218"/>
        <end position="243"/>
    </location>
</feature>
<keyword evidence="7" id="KW-0688">Ribosomal frameshifting</keyword>
<evidence type="ECO:0000256" key="6">
    <source>
        <dbReference type="ARBA" id="ARBA00022692"/>
    </source>
</evidence>
<evidence type="ECO:0000256" key="3">
    <source>
        <dbReference type="ARBA" id="ARBA00022520"/>
    </source>
</evidence>
<keyword evidence="5" id="KW-0645">Protease</keyword>
<feature type="coiled-coil region" evidence="17">
    <location>
        <begin position="131"/>
        <end position="218"/>
    </location>
</feature>
<dbReference type="GO" id="GO:0006508">
    <property type="term" value="P:proteolysis"/>
    <property type="evidence" value="ECO:0007669"/>
    <property type="project" value="UniProtKB-KW"/>
</dbReference>
<feature type="transmembrane region" description="Helical" evidence="18">
    <location>
        <begin position="409"/>
        <end position="430"/>
    </location>
</feature>
<evidence type="ECO:0000256" key="10">
    <source>
        <dbReference type="ARBA" id="ARBA00022870"/>
    </source>
</evidence>
<evidence type="ECO:0000256" key="12">
    <source>
        <dbReference type="ARBA" id="ARBA00022989"/>
    </source>
</evidence>
<evidence type="ECO:0000256" key="9">
    <source>
        <dbReference type="ARBA" id="ARBA00022825"/>
    </source>
</evidence>